<dbReference type="PRINTS" id="PR00405">
    <property type="entry name" value="REVINTRACTNG"/>
</dbReference>
<dbReference type="PROSITE" id="PS50115">
    <property type="entry name" value="ARFGAP"/>
    <property type="match status" value="1"/>
</dbReference>
<evidence type="ECO:0000313" key="12">
    <source>
        <dbReference type="EMBL" id="CAD6196028.1"/>
    </source>
</evidence>
<dbReference type="SMART" id="SM00248">
    <property type="entry name" value="ANK"/>
    <property type="match status" value="2"/>
</dbReference>
<evidence type="ECO:0000256" key="8">
    <source>
        <dbReference type="PROSITE-ProRule" id="PRU00288"/>
    </source>
</evidence>
<dbReference type="InterPro" id="IPR037278">
    <property type="entry name" value="ARFGAP/RecO"/>
</dbReference>
<keyword evidence="3" id="KW-0479">Metal-binding</keyword>
<keyword evidence="13" id="KW-1185">Reference proteome</keyword>
<evidence type="ECO:0000256" key="3">
    <source>
        <dbReference type="ARBA" id="ARBA00022723"/>
    </source>
</evidence>
<dbReference type="SMART" id="SM00233">
    <property type="entry name" value="PH"/>
    <property type="match status" value="1"/>
</dbReference>
<dbReference type="Gene3D" id="2.30.29.30">
    <property type="entry name" value="Pleckstrin-homology domain (PH domain)/Phosphotyrosine-binding domain (PTB)"/>
    <property type="match status" value="1"/>
</dbReference>
<feature type="compositionally biased region" description="Polar residues" evidence="9">
    <location>
        <begin position="842"/>
        <end position="851"/>
    </location>
</feature>
<gene>
    <name evidence="12" type="ORF">CAUJ_LOCUS11945</name>
</gene>
<feature type="region of interest" description="Disordered" evidence="9">
    <location>
        <begin position="256"/>
        <end position="431"/>
    </location>
</feature>
<dbReference type="PANTHER" id="PTHR45819">
    <property type="entry name" value="CENTAURIN-GAMMA-1A"/>
    <property type="match status" value="1"/>
</dbReference>
<dbReference type="Pfam" id="PF12796">
    <property type="entry name" value="Ank_2"/>
    <property type="match status" value="1"/>
</dbReference>
<feature type="compositionally biased region" description="Polar residues" evidence="9">
    <location>
        <begin position="341"/>
        <end position="376"/>
    </location>
</feature>
<comment type="caution">
    <text evidence="12">The sequence shown here is derived from an EMBL/GenBank/DDBJ whole genome shotgun (WGS) entry which is preliminary data.</text>
</comment>
<evidence type="ECO:0000256" key="4">
    <source>
        <dbReference type="ARBA" id="ARBA00022771"/>
    </source>
</evidence>
<keyword evidence="5" id="KW-0862">Zinc</keyword>
<dbReference type="InterPro" id="IPR001849">
    <property type="entry name" value="PH_domain"/>
</dbReference>
<feature type="compositionally biased region" description="Polar residues" evidence="9">
    <location>
        <begin position="278"/>
        <end position="305"/>
    </location>
</feature>
<keyword evidence="6 7" id="KW-0040">ANK repeat</keyword>
<evidence type="ECO:0000256" key="7">
    <source>
        <dbReference type="PROSITE-ProRule" id="PRU00023"/>
    </source>
</evidence>
<dbReference type="OrthoDB" id="6136903at2759"/>
<dbReference type="PANTHER" id="PTHR45819:SF5">
    <property type="entry name" value="CENTAURIN-GAMMA-1A"/>
    <property type="match status" value="1"/>
</dbReference>
<feature type="compositionally biased region" description="Basic residues" evidence="9">
    <location>
        <begin position="312"/>
        <end position="328"/>
    </location>
</feature>
<feature type="compositionally biased region" description="Basic and acidic residues" evidence="9">
    <location>
        <begin position="1"/>
        <end position="10"/>
    </location>
</feature>
<dbReference type="InterPro" id="IPR002110">
    <property type="entry name" value="Ankyrin_rpt"/>
</dbReference>
<dbReference type="InterPro" id="IPR036770">
    <property type="entry name" value="Ankyrin_rpt-contain_sf"/>
</dbReference>
<dbReference type="Gene3D" id="1.10.220.150">
    <property type="entry name" value="Arf GTPase activating protein"/>
    <property type="match status" value="1"/>
</dbReference>
<feature type="region of interest" description="Disordered" evidence="9">
    <location>
        <begin position="1234"/>
        <end position="1270"/>
    </location>
</feature>
<dbReference type="CDD" id="cd08836">
    <property type="entry name" value="ArfGap_AGAP"/>
    <property type="match status" value="1"/>
</dbReference>
<dbReference type="SUPFAM" id="SSF50729">
    <property type="entry name" value="PH domain-like"/>
    <property type="match status" value="1"/>
</dbReference>
<dbReference type="Proteomes" id="UP000835052">
    <property type="component" value="Unassembled WGS sequence"/>
</dbReference>
<protein>
    <submittedName>
        <fullName evidence="12">Uncharacterized protein</fullName>
    </submittedName>
</protein>
<dbReference type="SUPFAM" id="SSF48403">
    <property type="entry name" value="Ankyrin repeat"/>
    <property type="match status" value="1"/>
</dbReference>
<feature type="compositionally biased region" description="Polar residues" evidence="9">
    <location>
        <begin position="383"/>
        <end position="414"/>
    </location>
</feature>
<dbReference type="Pfam" id="PF01412">
    <property type="entry name" value="ArfGap"/>
    <property type="match status" value="1"/>
</dbReference>
<feature type="compositionally biased region" description="Low complexity" evidence="9">
    <location>
        <begin position="14"/>
        <end position="25"/>
    </location>
</feature>
<dbReference type="Gene3D" id="1.25.40.20">
    <property type="entry name" value="Ankyrin repeat-containing domain"/>
    <property type="match status" value="1"/>
</dbReference>
<keyword evidence="2" id="KW-0343">GTPase activation</keyword>
<comment type="similarity">
    <text evidence="1">Belongs to the centaurin gamma-like family.</text>
</comment>
<dbReference type="GO" id="GO:0003924">
    <property type="term" value="F:GTPase activity"/>
    <property type="evidence" value="ECO:0007669"/>
    <property type="project" value="TreeGrafter"/>
</dbReference>
<dbReference type="FunFam" id="1.10.220.150:FF:000023">
    <property type="entry name" value="Arf-GAP with ANK repeat and PH domain-containing protein cnt-2"/>
    <property type="match status" value="1"/>
</dbReference>
<feature type="region of interest" description="Disordered" evidence="9">
    <location>
        <begin position="1"/>
        <end position="36"/>
    </location>
</feature>
<feature type="repeat" description="ANK" evidence="7">
    <location>
        <begin position="1127"/>
        <end position="1159"/>
    </location>
</feature>
<evidence type="ECO:0000259" key="11">
    <source>
        <dbReference type="PROSITE" id="PS50115"/>
    </source>
</evidence>
<dbReference type="GO" id="GO:0005096">
    <property type="term" value="F:GTPase activator activity"/>
    <property type="evidence" value="ECO:0007669"/>
    <property type="project" value="UniProtKB-KW"/>
</dbReference>
<evidence type="ECO:0000256" key="2">
    <source>
        <dbReference type="ARBA" id="ARBA00022468"/>
    </source>
</evidence>
<evidence type="ECO:0000256" key="6">
    <source>
        <dbReference type="ARBA" id="ARBA00023043"/>
    </source>
</evidence>
<dbReference type="InterPro" id="IPR051282">
    <property type="entry name" value="Arf-GAP_GTPase_ANK_PH"/>
</dbReference>
<dbReference type="AlphaFoldDB" id="A0A8S1HHB5"/>
<feature type="region of interest" description="Disordered" evidence="9">
    <location>
        <begin position="820"/>
        <end position="913"/>
    </location>
</feature>
<feature type="region of interest" description="Disordered" evidence="9">
    <location>
        <begin position="703"/>
        <end position="726"/>
    </location>
</feature>
<evidence type="ECO:0000256" key="5">
    <source>
        <dbReference type="ARBA" id="ARBA00022833"/>
    </source>
</evidence>
<dbReference type="Pfam" id="PF00169">
    <property type="entry name" value="PH"/>
    <property type="match status" value="1"/>
</dbReference>
<dbReference type="GO" id="GO:0008270">
    <property type="term" value="F:zinc ion binding"/>
    <property type="evidence" value="ECO:0007669"/>
    <property type="project" value="UniProtKB-KW"/>
</dbReference>
<feature type="domain" description="Arf-GAP" evidence="11">
    <location>
        <begin position="969"/>
        <end position="1089"/>
    </location>
</feature>
<evidence type="ECO:0000313" key="13">
    <source>
        <dbReference type="Proteomes" id="UP000835052"/>
    </source>
</evidence>
<evidence type="ECO:0000256" key="9">
    <source>
        <dbReference type="SAM" id="MobiDB-lite"/>
    </source>
</evidence>
<evidence type="ECO:0000259" key="10">
    <source>
        <dbReference type="PROSITE" id="PS50003"/>
    </source>
</evidence>
<feature type="region of interest" description="Disordered" evidence="9">
    <location>
        <begin position="605"/>
        <end position="629"/>
    </location>
</feature>
<organism evidence="12 13">
    <name type="scientific">Caenorhabditis auriculariae</name>
    <dbReference type="NCBI Taxonomy" id="2777116"/>
    <lineage>
        <taxon>Eukaryota</taxon>
        <taxon>Metazoa</taxon>
        <taxon>Ecdysozoa</taxon>
        <taxon>Nematoda</taxon>
        <taxon>Chromadorea</taxon>
        <taxon>Rhabditida</taxon>
        <taxon>Rhabditina</taxon>
        <taxon>Rhabditomorpha</taxon>
        <taxon>Rhabditoidea</taxon>
        <taxon>Rhabditidae</taxon>
        <taxon>Peloderinae</taxon>
        <taxon>Caenorhabditis</taxon>
    </lineage>
</organism>
<feature type="compositionally biased region" description="Low complexity" evidence="9">
    <location>
        <begin position="705"/>
        <end position="718"/>
    </location>
</feature>
<dbReference type="SUPFAM" id="SSF57863">
    <property type="entry name" value="ArfGap/RecO-like zinc finger"/>
    <property type="match status" value="1"/>
</dbReference>
<dbReference type="PROSITE" id="PS50297">
    <property type="entry name" value="ANK_REP_REGION"/>
    <property type="match status" value="1"/>
</dbReference>
<dbReference type="PROSITE" id="PS50003">
    <property type="entry name" value="PH_DOMAIN"/>
    <property type="match status" value="1"/>
</dbReference>
<reference evidence="12" key="1">
    <citation type="submission" date="2020-10" db="EMBL/GenBank/DDBJ databases">
        <authorList>
            <person name="Kikuchi T."/>
        </authorList>
    </citation>
    <scope>NUCLEOTIDE SEQUENCE</scope>
    <source>
        <strain evidence="12">NKZ352</strain>
    </source>
</reference>
<evidence type="ECO:0000256" key="1">
    <source>
        <dbReference type="ARBA" id="ARBA00005430"/>
    </source>
</evidence>
<dbReference type="InterPro" id="IPR011993">
    <property type="entry name" value="PH-like_dom_sf"/>
</dbReference>
<dbReference type="PROSITE" id="PS50088">
    <property type="entry name" value="ANK_REPEAT"/>
    <property type="match status" value="1"/>
</dbReference>
<keyword evidence="4 8" id="KW-0863">Zinc-finger</keyword>
<dbReference type="CDD" id="cd01250">
    <property type="entry name" value="PH_AGAP"/>
    <property type="match status" value="1"/>
</dbReference>
<dbReference type="SMART" id="SM00105">
    <property type="entry name" value="ArfGap"/>
    <property type="match status" value="1"/>
</dbReference>
<dbReference type="EMBL" id="CAJGYM010000065">
    <property type="protein sequence ID" value="CAD6196028.1"/>
    <property type="molecule type" value="Genomic_DNA"/>
</dbReference>
<dbReference type="InterPro" id="IPR038508">
    <property type="entry name" value="ArfGAP_dom_sf"/>
</dbReference>
<feature type="compositionally biased region" description="Low complexity" evidence="9">
    <location>
        <begin position="418"/>
        <end position="431"/>
    </location>
</feature>
<feature type="compositionally biased region" description="Basic residues" evidence="9">
    <location>
        <begin position="892"/>
        <end position="905"/>
    </location>
</feature>
<feature type="region of interest" description="Disordered" evidence="9">
    <location>
        <begin position="63"/>
        <end position="82"/>
    </location>
</feature>
<accession>A0A8S1HHB5</accession>
<sequence length="1270" mass="138453">MAKRPRDADSHQFYSSSGNHYNSNSPAQPPEPSNDIYQSVASLSDRLSSIEALLAQLLGSPNSSSMAHPHANRQYNRSGASSRFDDSVRNILDTVPGYHEASRDILIARTASQMAAKSCYSVIERVPDSHNHNQDDFDRQFVNDITRTLNLPDAISVFRHDCQNHCRPLKVSFPTSKDRDRFIEGFYSAFFASSHPSSPLFSGQPNPRIRRDMTQMELNLLYSLRRTAYENNAAIGLHKYVVRDLTIIELKNPKPFQGHPKQTLTPMTSPLAKRPRHTNINISPAPTHMQIDSNISADTLHSNVSAPAAPRGRVRGRGRGRGRGRPRGPRLFSSVLRPNRIGQQPNIQSVPQPSNTSRPRRTTQSGQQPAAVQSGRQPARAPSGQQPASVQSGRQPATAQSGQQPVSAAGQQPNGIRGQQPSQAGQQPAAGQQPVPVLPAVAVVVDNLFPPRSFALANCLSILLPLPSPCTHFLTNNSYNFFRADCRNDHRRTGGGGVLLMYRKSMLVSEVDCGTEVGHCRHFSCCKIIQHRIRHSLGLSTNRTPTPTHQDKKDYQDTRYMSTAVFAAPTGPGAGKSYGQSRGGPSSMSHVLIDGPYQQTPHAASRRSVVHHRDPHTLNNGRGGSERSMSAMLGTPMPYGGERGGMYRGGGAISPSSSQKSVHSISNGVHSRSSAALLDSDGGMTYSIDSIASTNAGNLGANAVSASTSHLPTPSSTPNTQRKNRRISNIFQRPKDHHDEKTKAIEALNLGVGRAIPVKQGQLYKKSTKSALNREWKKKYVCLYNDGRLTYHQNLKDYMDKSTHGKEVFLGLATVKVAGRQRPRNTQRASAVVTGNPADAGSSGTPTLQSYESRRSDAGMHNSGEGTSGGGSDDAKDFTPPAMPQTVAGINPKKKRGGASAHRRLGSSGKHTDEDDECFEIVTHTQQRWEFCAASTEERDEWVAAIEEQIEIALTSQMTQPTSRATGNKHQVQALKQLPGNDRCADCGQTNPDWASLNLGTLICIECSGIHRNLGSHISRVRSLELDDWPVEFLAVMQAIGNEAANRLWQHSCTTETRPAPDSPRETKEAWIRSKYEAKRFLPSLRPEESIGGQLVSSVIARDVATTSLLLARSSADDVNAPVSAKDRRTPLHLACSIGSLEIVQLLLWNNADVRALDEQGRSCLWYAQHNGFNDCAEVLLTAGLAPDYGIPPTTSNGSAAAYHYQQHMPEGMIMGSMSSREYATYVGDVETTMARGGAGRPRPQPPPHLQKRQNTNNGAQFEMLPASII</sequence>
<feature type="domain" description="PH" evidence="10">
    <location>
        <begin position="756"/>
        <end position="951"/>
    </location>
</feature>
<dbReference type="InterPro" id="IPR001164">
    <property type="entry name" value="ArfGAP_dom"/>
</dbReference>
<name>A0A8S1HHB5_9PELO</name>
<proteinExistence type="inferred from homology"/>